<dbReference type="AlphaFoldDB" id="A9ELN7"/>
<proteinExistence type="predicted"/>
<accession>A9ELN7</accession>
<comment type="caution">
    <text evidence="1">The sequence shown here is derived from an EMBL/GenBank/DDBJ whole genome shotgun (WGS) entry which is preliminary data.</text>
</comment>
<evidence type="ECO:0000313" key="1">
    <source>
        <dbReference type="EMBL" id="EDP99390.1"/>
    </source>
</evidence>
<dbReference type="EMBL" id="ABIC01000041">
    <property type="protein sequence ID" value="EDP99390.1"/>
    <property type="molecule type" value="Genomic_DNA"/>
</dbReference>
<keyword evidence="2" id="KW-1185">Reference proteome</keyword>
<gene>
    <name evidence="1" type="ORF">KT99_00625</name>
</gene>
<sequence length="187" mass="21204">MKIEISDKTYKRLSELAQGFDTPDVVINRLIDSVAKIPERKPTISFNPSNEADFKAALLNTRLAEICITYIDKPKIFSVWNADKFKGSSNLKANLWSGFLRGWKDKGISNISLTILDTDTDGTVLEIGHALGLSYEDAKIVQPRAHREDENNYLICFDNKELSIIDKIQHKVNNDLNVYLPSFMLNL</sequence>
<dbReference type="RefSeq" id="WP_005501981.1">
    <property type="nucleotide sequence ID" value="NZ_ABIC01000041.1"/>
</dbReference>
<evidence type="ECO:0000313" key="2">
    <source>
        <dbReference type="Proteomes" id="UP000005839"/>
    </source>
</evidence>
<reference evidence="1 2" key="1">
    <citation type="submission" date="2007-10" db="EMBL/GenBank/DDBJ databases">
        <authorList>
            <person name="Yayanos A."/>
            <person name="Ferriera S."/>
            <person name="Johnson J."/>
            <person name="Kravitz S."/>
            <person name="Halpern A."/>
            <person name="Remington K."/>
            <person name="Beeson K."/>
            <person name="Tran B."/>
            <person name="Rogers Y.-H."/>
            <person name="Friedman R."/>
            <person name="Venter J.C."/>
        </authorList>
    </citation>
    <scope>NUCLEOTIDE SEQUENCE [LARGE SCALE GENOMIC DNA]</scope>
    <source>
        <strain evidence="1 2">KT99</strain>
    </source>
</reference>
<name>A9ELN7_9GAMM</name>
<protein>
    <submittedName>
        <fullName evidence="1">Uncharacterized protein</fullName>
    </submittedName>
</protein>
<organism evidence="1 2">
    <name type="scientific">Shewanella benthica KT99</name>
    <dbReference type="NCBI Taxonomy" id="314608"/>
    <lineage>
        <taxon>Bacteria</taxon>
        <taxon>Pseudomonadati</taxon>
        <taxon>Pseudomonadota</taxon>
        <taxon>Gammaproteobacteria</taxon>
        <taxon>Alteromonadales</taxon>
        <taxon>Shewanellaceae</taxon>
        <taxon>Shewanella</taxon>
    </lineage>
</organism>
<dbReference type="Proteomes" id="UP000005839">
    <property type="component" value="Unassembled WGS sequence"/>
</dbReference>